<keyword evidence="3" id="KW-1185">Reference proteome</keyword>
<evidence type="ECO:0000313" key="3">
    <source>
        <dbReference type="Proteomes" id="UP001379533"/>
    </source>
</evidence>
<dbReference type="CDD" id="cd00085">
    <property type="entry name" value="HNHc"/>
    <property type="match status" value="1"/>
</dbReference>
<reference evidence="2 3" key="1">
    <citation type="submission" date="2021-12" db="EMBL/GenBank/DDBJ databases">
        <title>Discovery of the Pendulisporaceae a myxobacterial family with distinct sporulation behavior and unique specialized metabolism.</title>
        <authorList>
            <person name="Garcia R."/>
            <person name="Popoff A."/>
            <person name="Bader C.D."/>
            <person name="Loehr J."/>
            <person name="Walesch S."/>
            <person name="Walt C."/>
            <person name="Boldt J."/>
            <person name="Bunk B."/>
            <person name="Haeckl F.J.F.P.J."/>
            <person name="Gunesch A.P."/>
            <person name="Birkelbach J."/>
            <person name="Nuebel U."/>
            <person name="Pietschmann T."/>
            <person name="Bach T."/>
            <person name="Mueller R."/>
        </authorList>
    </citation>
    <scope>NUCLEOTIDE SEQUENCE [LARGE SCALE GENOMIC DNA]</scope>
    <source>
        <strain evidence="2 3">MSr12523</strain>
    </source>
</reference>
<keyword evidence="2" id="KW-0255">Endonuclease</keyword>
<keyword evidence="2" id="KW-0378">Hydrolase</keyword>
<dbReference type="SMART" id="SM00507">
    <property type="entry name" value="HNHc"/>
    <property type="match status" value="1"/>
</dbReference>
<protein>
    <submittedName>
        <fullName evidence="2">HNH endonuclease</fullName>
    </submittedName>
</protein>
<organism evidence="2 3">
    <name type="scientific">Pendulispora brunnea</name>
    <dbReference type="NCBI Taxonomy" id="2905690"/>
    <lineage>
        <taxon>Bacteria</taxon>
        <taxon>Pseudomonadati</taxon>
        <taxon>Myxococcota</taxon>
        <taxon>Myxococcia</taxon>
        <taxon>Myxococcales</taxon>
        <taxon>Sorangiineae</taxon>
        <taxon>Pendulisporaceae</taxon>
        <taxon>Pendulispora</taxon>
    </lineage>
</organism>
<sequence>MKLADLSNAEVLSGLHALVGQGRVLLARLLAYLGEVEERRLDLEAAYSSLFDYCVRKLAMSEDEAWRRVTASRLVRRFPRILGMLERGEVHLTALLLLREHLTDENHEELLHAISTKTKAQVQQLLATRFPKPDAPSRVRPLSQDRYEVQFTATAELKEKIEHTTNLMRHANPSGELSVLVERALDLLIATLEKSRLGKTERPVTAPPGQSTRPGYVRRAVRRKVFERDGMQCTFVDETGQRCESRTFLELDHRKPRARGGSDEASNIRVRCKRHNGWSAERDFGRNFIDKRKAEHPRQRVHESDIALRALIGMGFKVHQVRHALGIIEKRPHGRPPSIEGVLREALLLLTR</sequence>
<gene>
    <name evidence="2" type="ORF">LZC95_32595</name>
</gene>
<feature type="domain" description="HNH nuclease" evidence="1">
    <location>
        <begin position="220"/>
        <end position="277"/>
    </location>
</feature>
<evidence type="ECO:0000259" key="1">
    <source>
        <dbReference type="SMART" id="SM00507"/>
    </source>
</evidence>
<proteinExistence type="predicted"/>
<dbReference type="Proteomes" id="UP001379533">
    <property type="component" value="Chromosome"/>
</dbReference>
<keyword evidence="2" id="KW-0540">Nuclease</keyword>
<dbReference type="GO" id="GO:0004519">
    <property type="term" value="F:endonuclease activity"/>
    <property type="evidence" value="ECO:0007669"/>
    <property type="project" value="UniProtKB-KW"/>
</dbReference>
<name>A0ABZ2JXF5_9BACT</name>
<accession>A0ABZ2JXF5</accession>
<dbReference type="EMBL" id="CP089982">
    <property type="protein sequence ID" value="WXA91183.1"/>
    <property type="molecule type" value="Genomic_DNA"/>
</dbReference>
<dbReference type="InterPro" id="IPR003615">
    <property type="entry name" value="HNH_nuc"/>
</dbReference>
<evidence type="ECO:0000313" key="2">
    <source>
        <dbReference type="EMBL" id="WXA91183.1"/>
    </source>
</evidence>
<dbReference type="Gene3D" id="1.10.30.50">
    <property type="match status" value="1"/>
</dbReference>
<dbReference type="RefSeq" id="WP_394841803.1">
    <property type="nucleotide sequence ID" value="NZ_CP089982.1"/>
</dbReference>